<dbReference type="CDD" id="cd05466">
    <property type="entry name" value="PBP2_LTTR_substrate"/>
    <property type="match status" value="1"/>
</dbReference>
<dbReference type="Gene3D" id="3.40.190.10">
    <property type="entry name" value="Periplasmic binding protein-like II"/>
    <property type="match status" value="2"/>
</dbReference>
<feature type="domain" description="LysR substrate-binding" evidence="6">
    <location>
        <begin position="25"/>
        <end position="193"/>
    </location>
</feature>
<name>A0ABT1JCT4_ACTCY</name>
<dbReference type="Pfam" id="PF03466">
    <property type="entry name" value="LysR_substrate"/>
    <property type="match status" value="1"/>
</dbReference>
<keyword evidence="2" id="KW-0805">Transcription regulation</keyword>
<keyword evidence="4" id="KW-0804">Transcription</keyword>
<dbReference type="InterPro" id="IPR005119">
    <property type="entry name" value="LysR_subst-bd"/>
</dbReference>
<dbReference type="RefSeq" id="WP_026418152.1">
    <property type="nucleotide sequence ID" value="NZ_AUBJ02000001.1"/>
</dbReference>
<feature type="compositionally biased region" description="Basic and acidic residues" evidence="5">
    <location>
        <begin position="210"/>
        <end position="225"/>
    </location>
</feature>
<comment type="caution">
    <text evidence="7">The sequence shown here is derived from an EMBL/GenBank/DDBJ whole genome shotgun (WGS) entry which is preliminary data.</text>
</comment>
<keyword evidence="3" id="KW-0238">DNA-binding</keyword>
<keyword evidence="8" id="KW-1185">Reference proteome</keyword>
<evidence type="ECO:0000256" key="2">
    <source>
        <dbReference type="ARBA" id="ARBA00023015"/>
    </source>
</evidence>
<proteinExistence type="inferred from homology"/>
<evidence type="ECO:0000259" key="6">
    <source>
        <dbReference type="Pfam" id="PF03466"/>
    </source>
</evidence>
<evidence type="ECO:0000256" key="1">
    <source>
        <dbReference type="ARBA" id="ARBA00009437"/>
    </source>
</evidence>
<evidence type="ECO:0000256" key="4">
    <source>
        <dbReference type="ARBA" id="ARBA00023163"/>
    </source>
</evidence>
<protein>
    <submittedName>
        <fullName evidence="7">LysR substrate binding domain-containing protein</fullName>
    </submittedName>
</protein>
<dbReference type="PANTHER" id="PTHR30346:SF0">
    <property type="entry name" value="HCA OPERON TRANSCRIPTIONAL ACTIVATOR HCAR"/>
    <property type="match status" value="1"/>
</dbReference>
<sequence length="250" mass="27185">MAGPEAPHSFRLAHVPGVTPGKWARIWEERFPEVTLAVLPVDVPDAVGLVRDGRADAAVTRLPIDRTGLHAIPLYSETSVVVVPKEHFVAAAEVVSSEDLADEVLLHPQDDVLEWERPPGRVAGERPATTAGAFERVAAGAGLLVVPQSLARLHHRKDLTWRPVSDAPESGVALVWLDVETTDLMERFIGVVRGRTVNSSRGVPQAEPAPAKRERGTTDRRERRTPAAGNRKGGGPRRAPRASGRRGRRR</sequence>
<reference evidence="7 8" key="2">
    <citation type="submission" date="2022-06" db="EMBL/GenBank/DDBJ databases">
        <title>Genomic Encyclopedia of Type Strains, Phase I: the one thousand microbial genomes (KMG-I) project.</title>
        <authorList>
            <person name="Kyrpides N."/>
        </authorList>
    </citation>
    <scope>NUCLEOTIDE SEQUENCE [LARGE SCALE GENOMIC DNA]</scope>
    <source>
        <strain evidence="7 8">DSM 43889</strain>
    </source>
</reference>
<dbReference type="Gene3D" id="3.40.190.290">
    <property type="match status" value="1"/>
</dbReference>
<organism evidence="7 8">
    <name type="scientific">Actinoalloteichus caeruleus DSM 43889</name>
    <dbReference type="NCBI Taxonomy" id="1120930"/>
    <lineage>
        <taxon>Bacteria</taxon>
        <taxon>Bacillati</taxon>
        <taxon>Actinomycetota</taxon>
        <taxon>Actinomycetes</taxon>
        <taxon>Pseudonocardiales</taxon>
        <taxon>Pseudonocardiaceae</taxon>
        <taxon>Actinoalloteichus</taxon>
        <taxon>Actinoalloteichus cyanogriseus</taxon>
    </lineage>
</organism>
<feature type="region of interest" description="Disordered" evidence="5">
    <location>
        <begin position="197"/>
        <end position="250"/>
    </location>
</feature>
<evidence type="ECO:0000256" key="3">
    <source>
        <dbReference type="ARBA" id="ARBA00023125"/>
    </source>
</evidence>
<dbReference type="SUPFAM" id="SSF53850">
    <property type="entry name" value="Periplasmic binding protein-like II"/>
    <property type="match status" value="1"/>
</dbReference>
<gene>
    <name evidence="7" type="ORF">G443_000565</name>
</gene>
<dbReference type="EMBL" id="AUBJ02000001">
    <property type="protein sequence ID" value="MCP2330295.1"/>
    <property type="molecule type" value="Genomic_DNA"/>
</dbReference>
<dbReference type="PANTHER" id="PTHR30346">
    <property type="entry name" value="TRANSCRIPTIONAL DUAL REGULATOR HCAR-RELATED"/>
    <property type="match status" value="1"/>
</dbReference>
<dbReference type="Proteomes" id="UP000791080">
    <property type="component" value="Unassembled WGS sequence"/>
</dbReference>
<evidence type="ECO:0000313" key="7">
    <source>
        <dbReference type="EMBL" id="MCP2330295.1"/>
    </source>
</evidence>
<reference evidence="7 8" key="1">
    <citation type="submission" date="2013-07" db="EMBL/GenBank/DDBJ databases">
        <authorList>
            <consortium name="DOE Joint Genome Institute"/>
            <person name="Reeve W."/>
            <person name="Huntemann M."/>
            <person name="Han J."/>
            <person name="Chen A."/>
            <person name="Kyrpides N."/>
            <person name="Mavromatis K."/>
            <person name="Markowitz V."/>
            <person name="Palaniappan K."/>
            <person name="Ivanova N."/>
            <person name="Schaumberg A."/>
            <person name="Pati A."/>
            <person name="Liolios K."/>
            <person name="Nordberg H.P."/>
            <person name="Cantor M.N."/>
            <person name="Hua S.X."/>
            <person name="Woyke T."/>
        </authorList>
    </citation>
    <scope>NUCLEOTIDE SEQUENCE [LARGE SCALE GENOMIC DNA]</scope>
    <source>
        <strain evidence="7 8">DSM 43889</strain>
    </source>
</reference>
<evidence type="ECO:0000256" key="5">
    <source>
        <dbReference type="SAM" id="MobiDB-lite"/>
    </source>
</evidence>
<comment type="similarity">
    <text evidence="1">Belongs to the LysR transcriptional regulatory family.</text>
</comment>
<feature type="compositionally biased region" description="Basic residues" evidence="5">
    <location>
        <begin position="234"/>
        <end position="250"/>
    </location>
</feature>
<accession>A0ABT1JCT4</accession>
<evidence type="ECO:0000313" key="8">
    <source>
        <dbReference type="Proteomes" id="UP000791080"/>
    </source>
</evidence>